<evidence type="ECO:0000313" key="3">
    <source>
        <dbReference type="Proteomes" id="UP000594638"/>
    </source>
</evidence>
<organism evidence="2 3">
    <name type="scientific">Olea europaea subsp. europaea</name>
    <dbReference type="NCBI Taxonomy" id="158383"/>
    <lineage>
        <taxon>Eukaryota</taxon>
        <taxon>Viridiplantae</taxon>
        <taxon>Streptophyta</taxon>
        <taxon>Embryophyta</taxon>
        <taxon>Tracheophyta</taxon>
        <taxon>Spermatophyta</taxon>
        <taxon>Magnoliopsida</taxon>
        <taxon>eudicotyledons</taxon>
        <taxon>Gunneridae</taxon>
        <taxon>Pentapetalae</taxon>
        <taxon>asterids</taxon>
        <taxon>lamiids</taxon>
        <taxon>Lamiales</taxon>
        <taxon>Oleaceae</taxon>
        <taxon>Oleeae</taxon>
        <taxon>Olea</taxon>
    </lineage>
</organism>
<dbReference type="Proteomes" id="UP000594638">
    <property type="component" value="Unassembled WGS sequence"/>
</dbReference>
<dbReference type="Gramene" id="OE9A110474T1">
    <property type="protein sequence ID" value="OE9A110474C1"/>
    <property type="gene ID" value="OE9A110474"/>
</dbReference>
<accession>A0A8S0QIE7</accession>
<feature type="coiled-coil region" evidence="1">
    <location>
        <begin position="9"/>
        <end position="43"/>
    </location>
</feature>
<protein>
    <submittedName>
        <fullName evidence="2">Uncharacterized protein</fullName>
    </submittedName>
</protein>
<dbReference type="AlphaFoldDB" id="A0A8S0QIE7"/>
<keyword evidence="3" id="KW-1185">Reference proteome</keyword>
<keyword evidence="1" id="KW-0175">Coiled coil</keyword>
<name>A0A8S0QIE7_OLEEU</name>
<evidence type="ECO:0000256" key="1">
    <source>
        <dbReference type="SAM" id="Coils"/>
    </source>
</evidence>
<comment type="caution">
    <text evidence="2">The sequence shown here is derived from an EMBL/GenBank/DDBJ whole genome shotgun (WGS) entry which is preliminary data.</text>
</comment>
<reference evidence="2 3" key="1">
    <citation type="submission" date="2019-12" db="EMBL/GenBank/DDBJ databases">
        <authorList>
            <person name="Alioto T."/>
            <person name="Alioto T."/>
            <person name="Gomez Garrido J."/>
        </authorList>
    </citation>
    <scope>NUCLEOTIDE SEQUENCE [LARGE SCALE GENOMIC DNA]</scope>
</reference>
<gene>
    <name evidence="2" type="ORF">OLEA9_A110474</name>
</gene>
<dbReference type="EMBL" id="CACTIH010001840">
    <property type="protein sequence ID" value="CAA2965305.1"/>
    <property type="molecule type" value="Genomic_DNA"/>
</dbReference>
<sequence length="66" mass="7495">MHAKLADAKIAAETKLAEAQSVMENAQKKFMEAEENMMENVTNGWKLRKLPKEMDFIENGIVQLVT</sequence>
<proteinExistence type="predicted"/>
<evidence type="ECO:0000313" key="2">
    <source>
        <dbReference type="EMBL" id="CAA2965305.1"/>
    </source>
</evidence>
<dbReference type="OrthoDB" id="673795at2759"/>